<dbReference type="Proteomes" id="UP000000707">
    <property type="component" value="Unassembled WGS sequence"/>
</dbReference>
<gene>
    <name evidence="2" type="ORF">CANTEDRAFT_114402</name>
</gene>
<dbReference type="EMBL" id="GL996524">
    <property type="protein sequence ID" value="EGV63092.1"/>
    <property type="molecule type" value="Genomic_DNA"/>
</dbReference>
<keyword evidence="3" id="KW-1185">Reference proteome</keyword>
<dbReference type="AlphaFoldDB" id="G3B740"/>
<feature type="region of interest" description="Disordered" evidence="1">
    <location>
        <begin position="62"/>
        <end position="93"/>
    </location>
</feature>
<name>G3B740_CANTC</name>
<organism evidence="3">
    <name type="scientific">Candida tenuis (strain ATCC 10573 / BCRC 21748 / CBS 615 / JCM 9827 / NBRC 10315 / NRRL Y-1498 / VKM Y-70)</name>
    <name type="common">Yeast</name>
    <name type="synonym">Yamadazyma tenuis</name>
    <dbReference type="NCBI Taxonomy" id="590646"/>
    <lineage>
        <taxon>Eukaryota</taxon>
        <taxon>Fungi</taxon>
        <taxon>Dikarya</taxon>
        <taxon>Ascomycota</taxon>
        <taxon>Saccharomycotina</taxon>
        <taxon>Pichiomycetes</taxon>
        <taxon>Debaryomycetaceae</taxon>
        <taxon>Yamadazyma</taxon>
    </lineage>
</organism>
<protein>
    <submittedName>
        <fullName evidence="2">Uncharacterized protein</fullName>
    </submittedName>
</protein>
<feature type="compositionally biased region" description="Pro residues" evidence="1">
    <location>
        <begin position="71"/>
        <end position="81"/>
    </location>
</feature>
<evidence type="ECO:0000256" key="1">
    <source>
        <dbReference type="SAM" id="MobiDB-lite"/>
    </source>
</evidence>
<proteinExistence type="predicted"/>
<feature type="compositionally biased region" description="Low complexity" evidence="1">
    <location>
        <begin position="82"/>
        <end position="93"/>
    </location>
</feature>
<dbReference type="OrthoDB" id="4020802at2759"/>
<accession>G3B740</accession>
<sequence>MNDLLSSLKQGKRFQRFDDLRSDQILQWYCCDCGQSYGTVMYQDHLIDLAQQQQHLILAKATSPGRGLSPPSSPAATPPEPQETQSISSSQSTPIKRYKSLLYSLSDRESLMNLLSGLASPAGENTVSNSDDDDDTELEEYAYHSNSELSHSTEVPLAANYTLESPDASLLAANGHGHRAYPSNLSQYLVSIPERFTCNRCCHMMCPYCLKLRCRDICST</sequence>
<evidence type="ECO:0000313" key="3">
    <source>
        <dbReference type="Proteomes" id="UP000000707"/>
    </source>
</evidence>
<dbReference type="HOGENOM" id="CLU_1384126_0_0_1"/>
<evidence type="ECO:0000313" key="2">
    <source>
        <dbReference type="EMBL" id="EGV63092.1"/>
    </source>
</evidence>
<dbReference type="eggNOG" id="ENOG502TBYA">
    <property type="taxonomic scope" value="Eukaryota"/>
</dbReference>
<reference evidence="2 3" key="1">
    <citation type="journal article" date="2011" name="Proc. Natl. Acad. Sci. U.S.A.">
        <title>Comparative genomics of xylose-fermenting fungi for enhanced biofuel production.</title>
        <authorList>
            <person name="Wohlbach D.J."/>
            <person name="Kuo A."/>
            <person name="Sato T.K."/>
            <person name="Potts K.M."/>
            <person name="Salamov A.A."/>
            <person name="LaButti K.M."/>
            <person name="Sun H."/>
            <person name="Clum A."/>
            <person name="Pangilinan J.L."/>
            <person name="Lindquist E.A."/>
            <person name="Lucas S."/>
            <person name="Lapidus A."/>
            <person name="Jin M."/>
            <person name="Gunawan C."/>
            <person name="Balan V."/>
            <person name="Dale B.E."/>
            <person name="Jeffries T.W."/>
            <person name="Zinkel R."/>
            <person name="Barry K.W."/>
            <person name="Grigoriev I.V."/>
            <person name="Gasch A.P."/>
        </authorList>
    </citation>
    <scope>NUCLEOTIDE SEQUENCE [LARGE SCALE GENOMIC DNA]</scope>
    <source>
        <strain evidence="3">ATCC 10573 / BCRC 21748 / CBS 615 / JCM 9827 / NBRC 10315 / NRRL Y-1498 / VKM Y-70</strain>
    </source>
</reference>